<dbReference type="EMBL" id="NBNE01002429">
    <property type="protein sequence ID" value="OWZ10492.1"/>
    <property type="molecule type" value="Genomic_DNA"/>
</dbReference>
<dbReference type="PANTHER" id="PTHR34415:SF1">
    <property type="entry name" value="INTEGRASE CATALYTIC DOMAIN-CONTAINING PROTEIN"/>
    <property type="match status" value="1"/>
</dbReference>
<protein>
    <recommendedName>
        <fullName evidence="1">DUF7869 domain-containing protein</fullName>
    </recommendedName>
</protein>
<evidence type="ECO:0000313" key="2">
    <source>
        <dbReference type="EMBL" id="OWZ10492.1"/>
    </source>
</evidence>
<proteinExistence type="predicted"/>
<feature type="domain" description="DUF7869" evidence="1">
    <location>
        <begin position="42"/>
        <end position="100"/>
    </location>
</feature>
<sequence>MESYLLRTKSQEGKHGGDIHARLVCKNAKHLYDWKRNKALARADNCGGQVKNNHVLQFLLCLVHTGSLKGATLSFLVKGHTKNQCDRHFGYIKRHYAKRDLWI</sequence>
<name>A0A225VYR5_9STRA</name>
<keyword evidence="3" id="KW-1185">Reference proteome</keyword>
<organism evidence="2 3">
    <name type="scientific">Phytophthora megakarya</name>
    <dbReference type="NCBI Taxonomy" id="4795"/>
    <lineage>
        <taxon>Eukaryota</taxon>
        <taxon>Sar</taxon>
        <taxon>Stramenopiles</taxon>
        <taxon>Oomycota</taxon>
        <taxon>Peronosporomycetes</taxon>
        <taxon>Peronosporales</taxon>
        <taxon>Peronosporaceae</taxon>
        <taxon>Phytophthora</taxon>
    </lineage>
</organism>
<dbReference type="Pfam" id="PF25273">
    <property type="entry name" value="DUF7869"/>
    <property type="match status" value="1"/>
</dbReference>
<reference evidence="3" key="1">
    <citation type="submission" date="2017-03" db="EMBL/GenBank/DDBJ databases">
        <title>Phytopthora megakarya and P. palmivora, two closely related causual agents of cacao black pod achieved similar genome size and gene model numbers by different mechanisms.</title>
        <authorList>
            <person name="Ali S."/>
            <person name="Shao J."/>
            <person name="Larry D.J."/>
            <person name="Kronmiller B."/>
            <person name="Shen D."/>
            <person name="Strem M.D."/>
            <person name="Melnick R.L."/>
            <person name="Guiltinan M.J."/>
            <person name="Tyler B.M."/>
            <person name="Meinhardt L.W."/>
            <person name="Bailey B.A."/>
        </authorList>
    </citation>
    <scope>NUCLEOTIDE SEQUENCE [LARGE SCALE GENOMIC DNA]</scope>
    <source>
        <strain evidence="3">zdho120</strain>
    </source>
</reference>
<dbReference type="STRING" id="4795.A0A225VYR5"/>
<gene>
    <name evidence="2" type="ORF">PHMEG_00016659</name>
</gene>
<comment type="caution">
    <text evidence="2">The sequence shown here is derived from an EMBL/GenBank/DDBJ whole genome shotgun (WGS) entry which is preliminary data.</text>
</comment>
<dbReference type="Proteomes" id="UP000198211">
    <property type="component" value="Unassembled WGS sequence"/>
</dbReference>
<accession>A0A225VYR5</accession>
<evidence type="ECO:0000259" key="1">
    <source>
        <dbReference type="Pfam" id="PF25273"/>
    </source>
</evidence>
<evidence type="ECO:0000313" key="3">
    <source>
        <dbReference type="Proteomes" id="UP000198211"/>
    </source>
</evidence>
<dbReference type="PANTHER" id="PTHR34415">
    <property type="entry name" value="INTEGRASE CATALYTIC DOMAIN-CONTAINING PROTEIN"/>
    <property type="match status" value="1"/>
</dbReference>
<dbReference type="InterPro" id="IPR057191">
    <property type="entry name" value="DUF7869"/>
</dbReference>
<dbReference type="OrthoDB" id="98589at2759"/>
<dbReference type="AlphaFoldDB" id="A0A225VYR5"/>